<dbReference type="Gene3D" id="1.20.58.390">
    <property type="entry name" value="Neurotransmitter-gated ion-channel transmembrane domain"/>
    <property type="match status" value="1"/>
</dbReference>
<dbReference type="GO" id="GO:0005230">
    <property type="term" value="F:extracellular ligand-gated monoatomic ion channel activity"/>
    <property type="evidence" value="ECO:0007669"/>
    <property type="project" value="InterPro"/>
</dbReference>
<keyword evidence="2" id="KW-0732">Signal</keyword>
<reference evidence="5" key="2">
    <citation type="submission" date="2020-10" db="UniProtKB">
        <authorList>
            <consortium name="WormBaseParasite"/>
        </authorList>
    </citation>
    <scope>IDENTIFICATION</scope>
</reference>
<keyword evidence="1" id="KW-0472">Membrane</keyword>
<evidence type="ECO:0000256" key="1">
    <source>
        <dbReference type="SAM" id="Phobius"/>
    </source>
</evidence>
<accession>A0A7E4ZWW7</accession>
<dbReference type="Pfam" id="PF02931">
    <property type="entry name" value="Neur_chan_LBD"/>
    <property type="match status" value="1"/>
</dbReference>
<evidence type="ECO:0000313" key="4">
    <source>
        <dbReference type="Proteomes" id="UP000492821"/>
    </source>
</evidence>
<dbReference type="InterPro" id="IPR006201">
    <property type="entry name" value="Neur_channel"/>
</dbReference>
<evidence type="ECO:0000256" key="2">
    <source>
        <dbReference type="SAM" id="SignalP"/>
    </source>
</evidence>
<name>A0A7E4ZWW7_PANRE</name>
<dbReference type="InterPro" id="IPR038050">
    <property type="entry name" value="Neuro_actylchol_rec"/>
</dbReference>
<keyword evidence="1" id="KW-0812">Transmembrane</keyword>
<feature type="transmembrane region" description="Helical" evidence="1">
    <location>
        <begin position="428"/>
        <end position="452"/>
    </location>
</feature>
<feature type="transmembrane region" description="Helical" evidence="1">
    <location>
        <begin position="287"/>
        <end position="308"/>
    </location>
</feature>
<dbReference type="PANTHER" id="PTHR18945">
    <property type="entry name" value="NEUROTRANSMITTER GATED ION CHANNEL"/>
    <property type="match status" value="1"/>
</dbReference>
<protein>
    <submittedName>
        <fullName evidence="5">Neur_chan_LBD domain-containing protein</fullName>
    </submittedName>
</protein>
<feature type="transmembrane region" description="Helical" evidence="1">
    <location>
        <begin position="315"/>
        <end position="333"/>
    </location>
</feature>
<keyword evidence="4" id="KW-1185">Reference proteome</keyword>
<dbReference type="InterPro" id="IPR006202">
    <property type="entry name" value="Neur_chan_lig-bd"/>
</dbReference>
<dbReference type="Proteomes" id="UP000492821">
    <property type="component" value="Unassembled WGS sequence"/>
</dbReference>
<dbReference type="GO" id="GO:0004888">
    <property type="term" value="F:transmembrane signaling receptor activity"/>
    <property type="evidence" value="ECO:0007669"/>
    <property type="project" value="InterPro"/>
</dbReference>
<dbReference type="InterPro" id="IPR036734">
    <property type="entry name" value="Neur_chan_lig-bd_sf"/>
</dbReference>
<dbReference type="GO" id="GO:0016020">
    <property type="term" value="C:membrane"/>
    <property type="evidence" value="ECO:0007669"/>
    <property type="project" value="InterPro"/>
</dbReference>
<feature type="transmembrane region" description="Helical" evidence="1">
    <location>
        <begin position="345"/>
        <end position="366"/>
    </location>
</feature>
<organism evidence="4 5">
    <name type="scientific">Panagrellus redivivus</name>
    <name type="common">Microworm</name>
    <dbReference type="NCBI Taxonomy" id="6233"/>
    <lineage>
        <taxon>Eukaryota</taxon>
        <taxon>Metazoa</taxon>
        <taxon>Ecdysozoa</taxon>
        <taxon>Nematoda</taxon>
        <taxon>Chromadorea</taxon>
        <taxon>Rhabditida</taxon>
        <taxon>Tylenchina</taxon>
        <taxon>Panagrolaimomorpha</taxon>
        <taxon>Panagrolaimoidea</taxon>
        <taxon>Panagrolaimidae</taxon>
        <taxon>Panagrellus</taxon>
    </lineage>
</organism>
<dbReference type="Gene3D" id="2.70.170.10">
    <property type="entry name" value="Neurotransmitter-gated ion-channel ligand-binding domain"/>
    <property type="match status" value="1"/>
</dbReference>
<feature type="domain" description="Neurotransmitter-gated ion-channel ligand-binding" evidence="3">
    <location>
        <begin position="55"/>
        <end position="203"/>
    </location>
</feature>
<evidence type="ECO:0000259" key="3">
    <source>
        <dbReference type="Pfam" id="PF02931"/>
    </source>
</evidence>
<dbReference type="WBParaSite" id="Pan_g22206.t1">
    <property type="protein sequence ID" value="Pan_g22206.t1"/>
    <property type="gene ID" value="Pan_g22206"/>
</dbReference>
<feature type="chain" id="PRO_5028953398" evidence="2">
    <location>
        <begin position="27"/>
        <end position="453"/>
    </location>
</feature>
<dbReference type="AlphaFoldDB" id="A0A7E4ZWW7"/>
<dbReference type="CDD" id="cd18989">
    <property type="entry name" value="LGIC_ECD_cation"/>
    <property type="match status" value="1"/>
</dbReference>
<reference evidence="4" key="1">
    <citation type="journal article" date="2013" name="Genetics">
        <title>The draft genome and transcriptome of Panagrellus redivivus are shaped by the harsh demands of a free-living lifestyle.</title>
        <authorList>
            <person name="Srinivasan J."/>
            <person name="Dillman A.R."/>
            <person name="Macchietto M.G."/>
            <person name="Heikkinen L."/>
            <person name="Lakso M."/>
            <person name="Fracchia K.M."/>
            <person name="Antoshechkin I."/>
            <person name="Mortazavi A."/>
            <person name="Wong G."/>
            <person name="Sternberg P.W."/>
        </authorList>
    </citation>
    <scope>NUCLEOTIDE SEQUENCE [LARGE SCALE GENOMIC DNA]</scope>
    <source>
        <strain evidence="4">MT8872</strain>
    </source>
</reference>
<evidence type="ECO:0000313" key="5">
    <source>
        <dbReference type="WBParaSite" id="Pan_g22206.t1"/>
    </source>
</evidence>
<dbReference type="SUPFAM" id="SSF63712">
    <property type="entry name" value="Nicotinic receptor ligand binding domain-like"/>
    <property type="match status" value="1"/>
</dbReference>
<proteinExistence type="predicted"/>
<sequence length="453" mass="52459">MASALTMCRLIGLFILFSFLIVAVKSDELDYNDDTETEENAEKISNMTYSEEQSNLQYAIFKDYPRKMKPLKNQSIPISVQIHVYVMHYSVNQDEQTITLTGYLYMSWIDEYAVWDPTKYNNIRFTMAKQWELWQPEIKIANSVSGVNQYFEISRRSHATLESISPTRTKVQIYPTFNIKIGCSFDYSAYPLDTQRCILRMYPQGRMDDIELADYYGMRPSMILTWGADDSLKHIDEWQVTKLTNNITYFSQKRFTETRPRTALEKARTWTVFCIYITFERKILDRFFMIMSLPCFVISSFNILSFLAPKPEHGLMITIANLFIQVIFLQDFLKELPPSSGEPPAIVTFTDALLVMTLLAMVVHLANKKFLLSKKKLPQQYSIYISQSIEGIKNRTLSQRSASQENIEQGAVENTEAEKSTEVPEYSVGIVVMVTFCAAYTLTTLVLITFYLF</sequence>
<keyword evidence="1" id="KW-1133">Transmembrane helix</keyword>
<feature type="signal peptide" evidence="2">
    <location>
        <begin position="1"/>
        <end position="26"/>
    </location>
</feature>